<dbReference type="GO" id="GO:0006508">
    <property type="term" value="P:proteolysis"/>
    <property type="evidence" value="ECO:0007669"/>
    <property type="project" value="UniProtKB-KW"/>
</dbReference>
<sequence length="166" mass="19288">MRYYFFALLVIALDQWSKWLVIQYMNIREQIPVIDGLFYITSHRNQGAAFGILQNQRWFFIVVTTCVILFVIVYLWRIRKKQPMMSFAFSLVLGGAIGNLLDRIRMGEVVDFFHFQYESYQFPIFNVADSCIVVGVILLAILNLRESSDQAEKETTVTKAGSQHES</sequence>
<dbReference type="PANTHER" id="PTHR33695:SF1">
    <property type="entry name" value="LIPOPROTEIN SIGNAL PEPTIDASE"/>
    <property type="match status" value="1"/>
</dbReference>
<dbReference type="NCBIfam" id="TIGR00077">
    <property type="entry name" value="lspA"/>
    <property type="match status" value="1"/>
</dbReference>
<comment type="similarity">
    <text evidence="1 9 11">Belongs to the peptidase A8 family.</text>
</comment>
<dbReference type="UniPathway" id="UPA00665"/>
<evidence type="ECO:0000256" key="6">
    <source>
        <dbReference type="ARBA" id="ARBA00022801"/>
    </source>
</evidence>
<dbReference type="EC" id="3.4.23.36" evidence="9"/>
<dbReference type="EMBL" id="FQVL01000002">
    <property type="protein sequence ID" value="SHE61623.1"/>
    <property type="molecule type" value="Genomic_DNA"/>
</dbReference>
<evidence type="ECO:0000256" key="1">
    <source>
        <dbReference type="ARBA" id="ARBA00006139"/>
    </source>
</evidence>
<dbReference type="Proteomes" id="UP000184476">
    <property type="component" value="Unassembled WGS sequence"/>
</dbReference>
<keyword evidence="2 9" id="KW-1003">Cell membrane</keyword>
<comment type="caution">
    <text evidence="9">Lacks conserved residue(s) required for the propagation of feature annotation.</text>
</comment>
<keyword evidence="8 9" id="KW-0472">Membrane</keyword>
<evidence type="ECO:0000256" key="5">
    <source>
        <dbReference type="ARBA" id="ARBA00022750"/>
    </source>
</evidence>
<dbReference type="OrthoDB" id="9810259at2"/>
<keyword evidence="4 9" id="KW-0812">Transmembrane</keyword>
<keyword evidence="5 9" id="KW-0064">Aspartyl protease</keyword>
<feature type="transmembrane region" description="Helical" evidence="9">
    <location>
        <begin position="121"/>
        <end position="144"/>
    </location>
</feature>
<dbReference type="PANTHER" id="PTHR33695">
    <property type="entry name" value="LIPOPROTEIN SIGNAL PEPTIDASE"/>
    <property type="match status" value="1"/>
</dbReference>
<keyword evidence="6 9" id="KW-0378">Hydrolase</keyword>
<feature type="transmembrane region" description="Helical" evidence="9">
    <location>
        <begin position="83"/>
        <end position="101"/>
    </location>
</feature>
<dbReference type="PRINTS" id="PR00781">
    <property type="entry name" value="LIPOSIGPTASE"/>
</dbReference>
<reference evidence="12 13" key="1">
    <citation type="submission" date="2016-11" db="EMBL/GenBank/DDBJ databases">
        <authorList>
            <person name="Jaros S."/>
            <person name="Januszkiewicz K."/>
            <person name="Wedrychowicz H."/>
        </authorList>
    </citation>
    <scope>NUCLEOTIDE SEQUENCE [LARGE SCALE GENOMIC DNA]</scope>
    <source>
        <strain evidence="12 13">DSM 44666</strain>
    </source>
</reference>
<name>A0A1M4UYC1_9BACL</name>
<evidence type="ECO:0000256" key="3">
    <source>
        <dbReference type="ARBA" id="ARBA00022670"/>
    </source>
</evidence>
<proteinExistence type="inferred from homology"/>
<dbReference type="Pfam" id="PF01252">
    <property type="entry name" value="Peptidase_A8"/>
    <property type="match status" value="1"/>
</dbReference>
<evidence type="ECO:0000256" key="9">
    <source>
        <dbReference type="HAMAP-Rule" id="MF_00161"/>
    </source>
</evidence>
<evidence type="ECO:0000313" key="12">
    <source>
        <dbReference type="EMBL" id="SHE61623.1"/>
    </source>
</evidence>
<comment type="subcellular location">
    <subcellularLocation>
        <location evidence="9">Cell membrane</location>
        <topology evidence="9">Multi-pass membrane protein</topology>
    </subcellularLocation>
</comment>
<dbReference type="GO" id="GO:0004190">
    <property type="term" value="F:aspartic-type endopeptidase activity"/>
    <property type="evidence" value="ECO:0007669"/>
    <property type="project" value="UniProtKB-UniRule"/>
</dbReference>
<feature type="active site" evidence="9">
    <location>
        <position position="111"/>
    </location>
</feature>
<dbReference type="InterPro" id="IPR001872">
    <property type="entry name" value="Peptidase_A8"/>
</dbReference>
<evidence type="ECO:0000256" key="11">
    <source>
        <dbReference type="RuleBase" id="RU004181"/>
    </source>
</evidence>
<protein>
    <recommendedName>
        <fullName evidence="9">Lipoprotein signal peptidase</fullName>
        <ecNumber evidence="9">3.4.23.36</ecNumber>
    </recommendedName>
    <alternativeName>
        <fullName evidence="9">Prolipoprotein signal peptidase</fullName>
    </alternativeName>
    <alternativeName>
        <fullName evidence="9">Signal peptidase II</fullName>
        <shortName evidence="9">SPase II</shortName>
    </alternativeName>
</protein>
<keyword evidence="7 9" id="KW-1133">Transmembrane helix</keyword>
<dbReference type="AlphaFoldDB" id="A0A1M4UYC1"/>
<dbReference type="STRING" id="112248.SAMN05444392_10279"/>
<evidence type="ECO:0000256" key="2">
    <source>
        <dbReference type="ARBA" id="ARBA00022475"/>
    </source>
</evidence>
<feature type="transmembrane region" description="Helical" evidence="9">
    <location>
        <begin position="58"/>
        <end position="76"/>
    </location>
</feature>
<dbReference type="GO" id="GO:0005886">
    <property type="term" value="C:plasma membrane"/>
    <property type="evidence" value="ECO:0007669"/>
    <property type="project" value="UniProtKB-SubCell"/>
</dbReference>
<evidence type="ECO:0000313" key="13">
    <source>
        <dbReference type="Proteomes" id="UP000184476"/>
    </source>
</evidence>
<comment type="catalytic activity">
    <reaction evidence="9 10">
        <text>Release of signal peptides from bacterial membrane prolipoproteins. Hydrolyzes -Xaa-Yaa-Zaa-|-(S,diacylglyceryl)Cys-, in which Xaa is hydrophobic (preferably Leu), and Yaa (Ala or Ser) and Zaa (Gly or Ala) have small, neutral side chains.</text>
        <dbReference type="EC" id="3.4.23.36"/>
    </reaction>
</comment>
<dbReference type="HAMAP" id="MF_00161">
    <property type="entry name" value="LspA"/>
    <property type="match status" value="1"/>
</dbReference>
<keyword evidence="13" id="KW-1185">Reference proteome</keyword>
<evidence type="ECO:0000256" key="7">
    <source>
        <dbReference type="ARBA" id="ARBA00022989"/>
    </source>
</evidence>
<dbReference type="PROSITE" id="PS00855">
    <property type="entry name" value="SPASE_II"/>
    <property type="match status" value="1"/>
</dbReference>
<evidence type="ECO:0000256" key="10">
    <source>
        <dbReference type="RuleBase" id="RU000594"/>
    </source>
</evidence>
<evidence type="ECO:0000256" key="4">
    <source>
        <dbReference type="ARBA" id="ARBA00022692"/>
    </source>
</evidence>
<accession>A0A1M4UYC1</accession>
<gene>
    <name evidence="9" type="primary">lspA</name>
    <name evidence="12" type="ORF">SAMN05444392_10279</name>
</gene>
<feature type="active site" evidence="9">
    <location>
        <position position="129"/>
    </location>
</feature>
<comment type="function">
    <text evidence="9 10">This protein specifically catalyzes the removal of signal peptides from prolipoproteins.</text>
</comment>
<comment type="pathway">
    <text evidence="9">Protein modification; lipoprotein biosynthesis (signal peptide cleavage).</text>
</comment>
<organism evidence="12 13">
    <name type="scientific">Seinonella peptonophila</name>
    <dbReference type="NCBI Taxonomy" id="112248"/>
    <lineage>
        <taxon>Bacteria</taxon>
        <taxon>Bacillati</taxon>
        <taxon>Bacillota</taxon>
        <taxon>Bacilli</taxon>
        <taxon>Bacillales</taxon>
        <taxon>Thermoactinomycetaceae</taxon>
        <taxon>Seinonella</taxon>
    </lineage>
</organism>
<keyword evidence="3 9" id="KW-0645">Protease</keyword>
<evidence type="ECO:0000256" key="8">
    <source>
        <dbReference type="ARBA" id="ARBA00023136"/>
    </source>
</evidence>
<dbReference type="RefSeq" id="WP_073153148.1">
    <property type="nucleotide sequence ID" value="NZ_FQVL01000002.1"/>
</dbReference>